<accession>A0AA86NCB1</accession>
<evidence type="ECO:0000256" key="3">
    <source>
        <dbReference type="PROSITE-ProRule" id="PRU10141"/>
    </source>
</evidence>
<feature type="binding site" evidence="3">
    <location>
        <position position="46"/>
    </location>
    <ligand>
        <name>ATP</name>
        <dbReference type="ChEBI" id="CHEBI:30616"/>
    </ligand>
</feature>
<dbReference type="EMBL" id="CAXDID020000053">
    <property type="protein sequence ID" value="CAL6006299.1"/>
    <property type="molecule type" value="Genomic_DNA"/>
</dbReference>
<keyword evidence="1 3" id="KW-0547">Nucleotide-binding</keyword>
<proteinExistence type="inferred from homology"/>
<dbReference type="InterPro" id="IPR000719">
    <property type="entry name" value="Prot_kinase_dom"/>
</dbReference>
<dbReference type="Pfam" id="PF00069">
    <property type="entry name" value="Pkinase"/>
    <property type="match status" value="1"/>
</dbReference>
<dbReference type="PANTHER" id="PTHR44167:SF24">
    <property type="entry name" value="SERINE_THREONINE-PROTEIN KINASE CHK2"/>
    <property type="match status" value="1"/>
</dbReference>
<reference evidence="6" key="1">
    <citation type="submission" date="2023-06" db="EMBL/GenBank/DDBJ databases">
        <authorList>
            <person name="Kurt Z."/>
        </authorList>
    </citation>
    <scope>NUCLEOTIDE SEQUENCE</scope>
</reference>
<keyword evidence="2 3" id="KW-0067">ATP-binding</keyword>
<evidence type="ECO:0000256" key="1">
    <source>
        <dbReference type="ARBA" id="ARBA00022741"/>
    </source>
</evidence>
<dbReference type="Proteomes" id="UP001642409">
    <property type="component" value="Unassembled WGS sequence"/>
</dbReference>
<dbReference type="GO" id="GO:0004674">
    <property type="term" value="F:protein serine/threonine kinase activity"/>
    <property type="evidence" value="ECO:0007669"/>
    <property type="project" value="UniProtKB-KW"/>
</dbReference>
<evidence type="ECO:0000256" key="4">
    <source>
        <dbReference type="RuleBase" id="RU000304"/>
    </source>
</evidence>
<sequence>MNSYYPPSVLTNPATQQRYEIASEIGVGRFGSVYRVTTNEGEFAAKVIPIDLLHQNAQALLPREFEFTLNELENGCQQIIKFYDAFWFQDQNTRVAVHVMELGMCNLEEAKSCVETSTQIKNIYYQIRSGLDYMHSKRILHRDLKEANILVMNEKFDIKIIDFGFCKQLEQNTTNTQLGSKEYMHPKILQNEPYGPECDLYSLGVILKNLLKNIRIPDADYFEMDMISKILLAVQ</sequence>
<dbReference type="AlphaFoldDB" id="A0AA86NCB1"/>
<reference evidence="7 8" key="2">
    <citation type="submission" date="2024-07" db="EMBL/GenBank/DDBJ databases">
        <authorList>
            <person name="Akdeniz Z."/>
        </authorList>
    </citation>
    <scope>NUCLEOTIDE SEQUENCE [LARGE SCALE GENOMIC DNA]</scope>
</reference>
<dbReference type="PROSITE" id="PS00108">
    <property type="entry name" value="PROTEIN_KINASE_ST"/>
    <property type="match status" value="1"/>
</dbReference>
<dbReference type="PROSITE" id="PS00107">
    <property type="entry name" value="PROTEIN_KINASE_ATP"/>
    <property type="match status" value="1"/>
</dbReference>
<dbReference type="Gene3D" id="1.10.510.10">
    <property type="entry name" value="Transferase(Phosphotransferase) domain 1"/>
    <property type="match status" value="1"/>
</dbReference>
<dbReference type="InterPro" id="IPR011009">
    <property type="entry name" value="Kinase-like_dom_sf"/>
</dbReference>
<dbReference type="EMBL" id="CATOUU010000108">
    <property type="protein sequence ID" value="CAI9916718.1"/>
    <property type="molecule type" value="Genomic_DNA"/>
</dbReference>
<keyword evidence="8" id="KW-1185">Reference proteome</keyword>
<dbReference type="InterPro" id="IPR008271">
    <property type="entry name" value="Ser/Thr_kinase_AS"/>
</dbReference>
<dbReference type="PANTHER" id="PTHR44167">
    <property type="entry name" value="OVARIAN-SPECIFIC SERINE/THREONINE-PROTEIN KINASE LOK-RELATED"/>
    <property type="match status" value="1"/>
</dbReference>
<comment type="similarity">
    <text evidence="4">Belongs to the protein kinase superfamily.</text>
</comment>
<evidence type="ECO:0000259" key="5">
    <source>
        <dbReference type="PROSITE" id="PS50011"/>
    </source>
</evidence>
<dbReference type="SUPFAM" id="SSF56112">
    <property type="entry name" value="Protein kinase-like (PK-like)"/>
    <property type="match status" value="1"/>
</dbReference>
<keyword evidence="7" id="KW-0808">Transferase</keyword>
<dbReference type="Gene3D" id="3.30.200.20">
    <property type="entry name" value="Phosphorylase Kinase, domain 1"/>
    <property type="match status" value="1"/>
</dbReference>
<dbReference type="SMART" id="SM00220">
    <property type="entry name" value="S_TKc"/>
    <property type="match status" value="1"/>
</dbReference>
<keyword evidence="7" id="KW-0418">Kinase</keyword>
<dbReference type="InterPro" id="IPR017441">
    <property type="entry name" value="Protein_kinase_ATP_BS"/>
</dbReference>
<dbReference type="GO" id="GO:0005524">
    <property type="term" value="F:ATP binding"/>
    <property type="evidence" value="ECO:0007669"/>
    <property type="project" value="UniProtKB-UniRule"/>
</dbReference>
<organism evidence="6">
    <name type="scientific">Hexamita inflata</name>
    <dbReference type="NCBI Taxonomy" id="28002"/>
    <lineage>
        <taxon>Eukaryota</taxon>
        <taxon>Metamonada</taxon>
        <taxon>Diplomonadida</taxon>
        <taxon>Hexamitidae</taxon>
        <taxon>Hexamitinae</taxon>
        <taxon>Hexamita</taxon>
    </lineage>
</organism>
<name>A0AA86NCB1_9EUKA</name>
<gene>
    <name evidence="7" type="ORF">HINF_LOCUS20093</name>
    <name evidence="6" type="ORF">HINF_LOCUS4363</name>
</gene>
<evidence type="ECO:0000256" key="2">
    <source>
        <dbReference type="ARBA" id="ARBA00022840"/>
    </source>
</evidence>
<dbReference type="GO" id="GO:0005634">
    <property type="term" value="C:nucleus"/>
    <property type="evidence" value="ECO:0007669"/>
    <property type="project" value="TreeGrafter"/>
</dbReference>
<evidence type="ECO:0000313" key="7">
    <source>
        <dbReference type="EMBL" id="CAL6006299.1"/>
    </source>
</evidence>
<dbReference type="GO" id="GO:0044773">
    <property type="term" value="P:mitotic DNA damage checkpoint signaling"/>
    <property type="evidence" value="ECO:0007669"/>
    <property type="project" value="TreeGrafter"/>
</dbReference>
<evidence type="ECO:0000313" key="8">
    <source>
        <dbReference type="Proteomes" id="UP001642409"/>
    </source>
</evidence>
<comment type="caution">
    <text evidence="6">The sequence shown here is derived from an EMBL/GenBank/DDBJ whole genome shotgun (WGS) entry which is preliminary data.</text>
</comment>
<keyword evidence="4" id="KW-0723">Serine/threonine-protein kinase</keyword>
<dbReference type="PROSITE" id="PS50011">
    <property type="entry name" value="PROTEIN_KINASE_DOM"/>
    <property type="match status" value="1"/>
</dbReference>
<feature type="domain" description="Protein kinase" evidence="5">
    <location>
        <begin position="19"/>
        <end position="235"/>
    </location>
</feature>
<protein>
    <submittedName>
        <fullName evidence="7">Kinase</fullName>
    </submittedName>
    <submittedName>
        <fullName evidence="6">ULK</fullName>
    </submittedName>
</protein>
<evidence type="ECO:0000313" key="6">
    <source>
        <dbReference type="EMBL" id="CAI9916718.1"/>
    </source>
</evidence>